<feature type="transmembrane region" description="Helical" evidence="7">
    <location>
        <begin position="104"/>
        <end position="121"/>
    </location>
</feature>
<evidence type="ECO:0000256" key="1">
    <source>
        <dbReference type="ARBA" id="ARBA00004651"/>
    </source>
</evidence>
<evidence type="ECO:0000313" key="8">
    <source>
        <dbReference type="EMBL" id="MZR21688.1"/>
    </source>
</evidence>
<dbReference type="PANTHER" id="PTHR30561:SF9">
    <property type="entry name" value="4-AMINO-4-DEOXY-L-ARABINOSE-PHOSPHOUNDECAPRENOL FLIPPASE SUBUNIT ARNF-RELATED"/>
    <property type="match status" value="1"/>
</dbReference>
<dbReference type="Pfam" id="PF00893">
    <property type="entry name" value="Multi_Drug_Res"/>
    <property type="match status" value="1"/>
</dbReference>
<comment type="subcellular location">
    <subcellularLocation>
        <location evidence="1 6">Cell membrane</location>
        <topology evidence="1 6">Multi-pass membrane protein</topology>
    </subcellularLocation>
</comment>
<dbReference type="AlphaFoldDB" id="A0A845MCI8"/>
<protein>
    <submittedName>
        <fullName evidence="8">EamA family transporter</fullName>
    </submittedName>
</protein>
<organism evidence="8 9">
    <name type="scientific">Sneathiella chungangensis</name>
    <dbReference type="NCBI Taxonomy" id="1418234"/>
    <lineage>
        <taxon>Bacteria</taxon>
        <taxon>Pseudomonadati</taxon>
        <taxon>Pseudomonadota</taxon>
        <taxon>Alphaproteobacteria</taxon>
        <taxon>Sneathiellales</taxon>
        <taxon>Sneathiellaceae</taxon>
        <taxon>Sneathiella</taxon>
    </lineage>
</organism>
<evidence type="ECO:0000256" key="6">
    <source>
        <dbReference type="RuleBase" id="RU003942"/>
    </source>
</evidence>
<dbReference type="GO" id="GO:0005886">
    <property type="term" value="C:plasma membrane"/>
    <property type="evidence" value="ECO:0007669"/>
    <property type="project" value="UniProtKB-SubCell"/>
</dbReference>
<dbReference type="InterPro" id="IPR037185">
    <property type="entry name" value="EmrE-like"/>
</dbReference>
<reference evidence="8 9" key="1">
    <citation type="journal article" date="2014" name="Int. J. Syst. Evol. Microbiol.">
        <title>Sneathiella chungangensis sp. nov., isolated from a marine sand, and emended description of the genus Sneathiella.</title>
        <authorList>
            <person name="Siamphan C."/>
            <person name="Kim H."/>
            <person name="Lee J.S."/>
            <person name="Kim W."/>
        </authorList>
    </citation>
    <scope>NUCLEOTIDE SEQUENCE [LARGE SCALE GENOMIC DNA]</scope>
    <source>
        <strain evidence="8 9">KCTC 32476</strain>
    </source>
</reference>
<keyword evidence="5 7" id="KW-0472">Membrane</keyword>
<accession>A0A845MCI8</accession>
<dbReference type="InterPro" id="IPR045324">
    <property type="entry name" value="Small_multidrug_res"/>
</dbReference>
<keyword evidence="4 7" id="KW-1133">Transmembrane helix</keyword>
<evidence type="ECO:0000313" key="9">
    <source>
        <dbReference type="Proteomes" id="UP000445696"/>
    </source>
</evidence>
<feature type="transmembrane region" description="Helical" evidence="7">
    <location>
        <begin position="43"/>
        <end position="71"/>
    </location>
</feature>
<evidence type="ECO:0000256" key="2">
    <source>
        <dbReference type="ARBA" id="ARBA00022475"/>
    </source>
</evidence>
<keyword evidence="2" id="KW-1003">Cell membrane</keyword>
<comment type="similarity">
    <text evidence="6">Belongs to the drug/metabolite transporter (DMT) superfamily. Small multidrug resistance (SMR) (TC 2.A.7.1) family.</text>
</comment>
<dbReference type="RefSeq" id="WP_161338135.1">
    <property type="nucleotide sequence ID" value="NZ_JBHSDG010000001.1"/>
</dbReference>
<sequence>MSMLVLSLILLTVFSSACAQLVLKLGVADQKMQAAMQSGIFDSLMAAALSPFIWLGLIIYALSVALWLWVLSKVDLSVAYPFVGIGFVVTMLFGILLLNENVTPMRIIGTILIVGGCVLVGRSA</sequence>
<dbReference type="EMBL" id="WTVA01000002">
    <property type="protein sequence ID" value="MZR21688.1"/>
    <property type="molecule type" value="Genomic_DNA"/>
</dbReference>
<dbReference type="PANTHER" id="PTHR30561">
    <property type="entry name" value="SMR FAMILY PROTON-DEPENDENT DRUG EFFLUX TRANSPORTER SUGE"/>
    <property type="match status" value="1"/>
</dbReference>
<feature type="transmembrane region" description="Helical" evidence="7">
    <location>
        <begin position="78"/>
        <end position="98"/>
    </location>
</feature>
<name>A0A845MCI8_9PROT</name>
<dbReference type="GO" id="GO:0022857">
    <property type="term" value="F:transmembrane transporter activity"/>
    <property type="evidence" value="ECO:0007669"/>
    <property type="project" value="InterPro"/>
</dbReference>
<dbReference type="InterPro" id="IPR000390">
    <property type="entry name" value="Small_drug/metabolite_transptr"/>
</dbReference>
<dbReference type="OrthoDB" id="6058674at2"/>
<evidence type="ECO:0000256" key="4">
    <source>
        <dbReference type="ARBA" id="ARBA00022989"/>
    </source>
</evidence>
<dbReference type="Gene3D" id="1.10.3730.20">
    <property type="match status" value="1"/>
</dbReference>
<keyword evidence="9" id="KW-1185">Reference proteome</keyword>
<evidence type="ECO:0000256" key="7">
    <source>
        <dbReference type="SAM" id="Phobius"/>
    </source>
</evidence>
<keyword evidence="3 6" id="KW-0812">Transmembrane</keyword>
<comment type="caution">
    <text evidence="8">The sequence shown here is derived from an EMBL/GenBank/DDBJ whole genome shotgun (WGS) entry which is preliminary data.</text>
</comment>
<gene>
    <name evidence="8" type="ORF">GQF03_05045</name>
</gene>
<dbReference type="Proteomes" id="UP000445696">
    <property type="component" value="Unassembled WGS sequence"/>
</dbReference>
<dbReference type="SUPFAM" id="SSF103481">
    <property type="entry name" value="Multidrug resistance efflux transporter EmrE"/>
    <property type="match status" value="1"/>
</dbReference>
<evidence type="ECO:0000256" key="5">
    <source>
        <dbReference type="ARBA" id="ARBA00023136"/>
    </source>
</evidence>
<proteinExistence type="inferred from homology"/>
<evidence type="ECO:0000256" key="3">
    <source>
        <dbReference type="ARBA" id="ARBA00022692"/>
    </source>
</evidence>